<dbReference type="EMBL" id="JAQIZT010000018">
    <property type="protein sequence ID" value="KAJ6957107.1"/>
    <property type="molecule type" value="Genomic_DNA"/>
</dbReference>
<organism evidence="2 4">
    <name type="scientific">Populus alba x Populus x berolinensis</name>
    <dbReference type="NCBI Taxonomy" id="444605"/>
    <lineage>
        <taxon>Eukaryota</taxon>
        <taxon>Viridiplantae</taxon>
        <taxon>Streptophyta</taxon>
        <taxon>Embryophyta</taxon>
        <taxon>Tracheophyta</taxon>
        <taxon>Spermatophyta</taxon>
        <taxon>Magnoliopsida</taxon>
        <taxon>eudicotyledons</taxon>
        <taxon>Gunneridae</taxon>
        <taxon>Pentapetalae</taxon>
        <taxon>rosids</taxon>
        <taxon>fabids</taxon>
        <taxon>Malpighiales</taxon>
        <taxon>Salicaceae</taxon>
        <taxon>Saliceae</taxon>
        <taxon>Populus</taxon>
    </lineage>
</organism>
<dbReference type="EMBL" id="JAQIZT010000018">
    <property type="protein sequence ID" value="KAJ6956801.1"/>
    <property type="molecule type" value="Genomic_DNA"/>
</dbReference>
<reference evidence="2 4" key="1">
    <citation type="journal article" date="2023" name="Mol. Ecol. Resour.">
        <title>Chromosome-level genome assembly of a triploid poplar Populus alba 'Berolinensis'.</title>
        <authorList>
            <person name="Chen S."/>
            <person name="Yu Y."/>
            <person name="Wang X."/>
            <person name="Wang S."/>
            <person name="Zhang T."/>
            <person name="Zhou Y."/>
            <person name="He R."/>
            <person name="Meng N."/>
            <person name="Wang Y."/>
            <person name="Liu W."/>
            <person name="Liu Z."/>
            <person name="Liu J."/>
            <person name="Guo Q."/>
            <person name="Huang H."/>
            <person name="Sederoff R.R."/>
            <person name="Wang G."/>
            <person name="Qu G."/>
            <person name="Chen S."/>
        </authorList>
    </citation>
    <scope>NUCLEOTIDE SEQUENCE [LARGE SCALE GENOMIC DNA]</scope>
    <source>
        <strain evidence="2">SC-2020</strain>
    </source>
</reference>
<evidence type="ECO:0000313" key="2">
    <source>
        <dbReference type="EMBL" id="KAJ6957071.1"/>
    </source>
</evidence>
<dbReference type="EMBL" id="JAQIZT010000018">
    <property type="protein sequence ID" value="KAJ6957071.1"/>
    <property type="molecule type" value="Genomic_DNA"/>
</dbReference>
<sequence>MLSLSFPFLGIVYPPPRAQNKNRKGFTCLFSFPFFPASGTLEIDRRE</sequence>
<evidence type="ECO:0000313" key="1">
    <source>
        <dbReference type="EMBL" id="KAJ6956801.1"/>
    </source>
</evidence>
<evidence type="ECO:0000313" key="4">
    <source>
        <dbReference type="Proteomes" id="UP001164929"/>
    </source>
</evidence>
<dbReference type="AlphaFoldDB" id="A0AAD6PQ01"/>
<comment type="caution">
    <text evidence="2">The sequence shown here is derived from an EMBL/GenBank/DDBJ whole genome shotgun (WGS) entry which is preliminary data.</text>
</comment>
<keyword evidence="4" id="KW-1185">Reference proteome</keyword>
<name>A0AAD6PQ01_9ROSI</name>
<protein>
    <submittedName>
        <fullName evidence="2">Uncharacterized protein</fullName>
    </submittedName>
</protein>
<evidence type="ECO:0000313" key="3">
    <source>
        <dbReference type="EMBL" id="KAJ6957107.1"/>
    </source>
</evidence>
<proteinExistence type="predicted"/>
<gene>
    <name evidence="1" type="ORF">NC653_038875</name>
    <name evidence="2" type="ORF">NC653_039101</name>
    <name evidence="3" type="ORF">NC653_039129</name>
</gene>
<dbReference type="Proteomes" id="UP001164929">
    <property type="component" value="Chromosome 18"/>
</dbReference>
<accession>A0AAD6PQ01</accession>